<dbReference type="InterPro" id="IPR006204">
    <property type="entry name" value="GHMP_kinase_N_dom"/>
</dbReference>
<dbReference type="Pfam" id="PF00288">
    <property type="entry name" value="GHMP_kinases_N"/>
    <property type="match status" value="1"/>
</dbReference>
<evidence type="ECO:0000256" key="1">
    <source>
        <dbReference type="ARBA" id="ARBA00022679"/>
    </source>
</evidence>
<protein>
    <submittedName>
        <fullName evidence="6">4-(Cytidine 5'-diphospho)-2-C-methyl-D-erythritol kinase</fullName>
        <ecNumber evidence="6">2.7.1.148</ecNumber>
    </submittedName>
</protein>
<name>A0A7X9IJE1_9DELT</name>
<organism evidence="6 7">
    <name type="scientific">SAR324 cluster bacterium</name>
    <dbReference type="NCBI Taxonomy" id="2024889"/>
    <lineage>
        <taxon>Bacteria</taxon>
        <taxon>Deltaproteobacteria</taxon>
        <taxon>SAR324 cluster</taxon>
    </lineage>
</organism>
<dbReference type="GO" id="GO:0005524">
    <property type="term" value="F:ATP binding"/>
    <property type="evidence" value="ECO:0007669"/>
    <property type="project" value="UniProtKB-KW"/>
</dbReference>
<feature type="domain" description="GHMP kinase N-terminal" evidence="5">
    <location>
        <begin position="72"/>
        <end position="128"/>
    </location>
</feature>
<dbReference type="SUPFAM" id="SSF54211">
    <property type="entry name" value="Ribosomal protein S5 domain 2-like"/>
    <property type="match status" value="1"/>
</dbReference>
<evidence type="ECO:0000256" key="4">
    <source>
        <dbReference type="ARBA" id="ARBA00022840"/>
    </source>
</evidence>
<evidence type="ECO:0000256" key="3">
    <source>
        <dbReference type="ARBA" id="ARBA00022777"/>
    </source>
</evidence>
<comment type="caution">
    <text evidence="6">The sequence shown here is derived from an EMBL/GenBank/DDBJ whole genome shotgun (WGS) entry which is preliminary data.</text>
</comment>
<accession>A0A7X9IJE1</accession>
<reference evidence="6 7" key="1">
    <citation type="journal article" date="2020" name="Biotechnol. Biofuels">
        <title>New insights from the biogas microbiome by comprehensive genome-resolved metagenomics of nearly 1600 species originating from multiple anaerobic digesters.</title>
        <authorList>
            <person name="Campanaro S."/>
            <person name="Treu L."/>
            <person name="Rodriguez-R L.M."/>
            <person name="Kovalovszki A."/>
            <person name="Ziels R.M."/>
            <person name="Maus I."/>
            <person name="Zhu X."/>
            <person name="Kougias P.G."/>
            <person name="Basile A."/>
            <person name="Luo G."/>
            <person name="Schluter A."/>
            <person name="Konstantinidis K.T."/>
            <person name="Angelidaki I."/>
        </authorList>
    </citation>
    <scope>NUCLEOTIDE SEQUENCE [LARGE SCALE GENOMIC DNA]</scope>
    <source>
        <strain evidence="6">AS27yjCOA_65</strain>
    </source>
</reference>
<evidence type="ECO:0000313" key="7">
    <source>
        <dbReference type="Proteomes" id="UP000524246"/>
    </source>
</evidence>
<dbReference type="Proteomes" id="UP000524246">
    <property type="component" value="Unassembled WGS sequence"/>
</dbReference>
<gene>
    <name evidence="6" type="primary">ipk</name>
    <name evidence="6" type="ORF">GYA55_05185</name>
</gene>
<dbReference type="AlphaFoldDB" id="A0A7X9IJE1"/>
<dbReference type="EC" id="2.7.1.148" evidence="6"/>
<dbReference type="GO" id="GO:0050515">
    <property type="term" value="F:4-(cytidine 5'-diphospho)-2-C-methyl-D-erythritol kinase activity"/>
    <property type="evidence" value="ECO:0007669"/>
    <property type="project" value="UniProtKB-EC"/>
</dbReference>
<keyword evidence="4" id="KW-0067">ATP-binding</keyword>
<proteinExistence type="predicted"/>
<keyword evidence="3 6" id="KW-0418">Kinase</keyword>
<evidence type="ECO:0000259" key="5">
    <source>
        <dbReference type="Pfam" id="PF00288"/>
    </source>
</evidence>
<evidence type="ECO:0000313" key="6">
    <source>
        <dbReference type="EMBL" id="NMC62545.1"/>
    </source>
</evidence>
<sequence>MSFSIKAPAKLNLRLKITGRRQDGFHLLSMLNVPIDLFDMLKLEFSEEEGPFFVISPLSTVSLSDLQDNRENIAYKAAKLFLSEFPMPLYPKLSLEKHIPFGAGLGGGSSDAAAVLRLFAKAWKALNPSSEAISLE</sequence>
<feature type="non-terminal residue" evidence="6">
    <location>
        <position position="136"/>
    </location>
</feature>
<dbReference type="PANTHER" id="PTHR43527:SF2">
    <property type="entry name" value="4-DIPHOSPHOCYTIDYL-2-C-METHYL-D-ERYTHRITOL KINASE, CHLOROPLASTIC"/>
    <property type="match status" value="1"/>
</dbReference>
<dbReference type="InterPro" id="IPR020568">
    <property type="entry name" value="Ribosomal_Su5_D2-typ_SF"/>
</dbReference>
<dbReference type="Gene3D" id="3.30.230.10">
    <property type="match status" value="1"/>
</dbReference>
<dbReference type="EMBL" id="JAAZON010000221">
    <property type="protein sequence ID" value="NMC62545.1"/>
    <property type="molecule type" value="Genomic_DNA"/>
</dbReference>
<keyword evidence="2" id="KW-0547">Nucleotide-binding</keyword>
<evidence type="ECO:0000256" key="2">
    <source>
        <dbReference type="ARBA" id="ARBA00022741"/>
    </source>
</evidence>
<dbReference type="PANTHER" id="PTHR43527">
    <property type="entry name" value="4-DIPHOSPHOCYTIDYL-2-C-METHYL-D-ERYTHRITOL KINASE, CHLOROPLASTIC"/>
    <property type="match status" value="1"/>
</dbReference>
<keyword evidence="1 6" id="KW-0808">Transferase</keyword>
<dbReference type="InterPro" id="IPR014721">
    <property type="entry name" value="Ribsml_uS5_D2-typ_fold_subgr"/>
</dbReference>